<sequence length="322" mass="37989">MKVRPEYFSWPQEQQEHYGVAIPADDRKRLDIALMQELFGHTKEAAEQDERLSFEELNLWNETVLPLTGIGEDHFFLNEHFREGDSLLHYQTLREYDESEYRWQEEHRQKEQADYVAKPYRGYLYLGWARLFVDGRFTYATLSMAAGYLNSVIEEHGADLLKQRIPHQYVPGPHHGERVGDNTRWDMRISADGQEGVLEELRERLWTHTQTRHEALHESWDACGLNGVYLLDESHDGEPNLHLVFTDKEALSRVRFHTFMRDCRAMCRDASELHRAIDEEKATLADFIEDQHAEVLRNHDPKVRRLRKRNKVMIAKGAFDDL</sequence>
<accession>A0A2N7U2P1</accession>
<organism evidence="1 2">
    <name type="scientific">Billgrantia endophytica</name>
    <dbReference type="NCBI Taxonomy" id="2033802"/>
    <lineage>
        <taxon>Bacteria</taxon>
        <taxon>Pseudomonadati</taxon>
        <taxon>Pseudomonadota</taxon>
        <taxon>Gammaproteobacteria</taxon>
        <taxon>Oceanospirillales</taxon>
        <taxon>Halomonadaceae</taxon>
        <taxon>Billgrantia</taxon>
    </lineage>
</organism>
<keyword evidence="2" id="KW-1185">Reference proteome</keyword>
<gene>
    <name evidence="1" type="ORF">C1H69_12630</name>
</gene>
<reference evidence="1 2" key="1">
    <citation type="submission" date="2018-01" db="EMBL/GenBank/DDBJ databases">
        <title>Halomonas endophytica sp. nov., isolated from storage liquid in the stems of Populus euphratica.</title>
        <authorList>
            <person name="Chen C."/>
        </authorList>
    </citation>
    <scope>NUCLEOTIDE SEQUENCE [LARGE SCALE GENOMIC DNA]</scope>
    <source>
        <strain evidence="1 2">MC28</strain>
    </source>
</reference>
<comment type="caution">
    <text evidence="1">The sequence shown here is derived from an EMBL/GenBank/DDBJ whole genome shotgun (WGS) entry which is preliminary data.</text>
</comment>
<evidence type="ECO:0000313" key="1">
    <source>
        <dbReference type="EMBL" id="PMR74698.1"/>
    </source>
</evidence>
<protein>
    <submittedName>
        <fullName evidence="1">Uncharacterized protein</fullName>
    </submittedName>
</protein>
<evidence type="ECO:0000313" key="2">
    <source>
        <dbReference type="Proteomes" id="UP000235803"/>
    </source>
</evidence>
<dbReference type="EMBL" id="PNRF01000027">
    <property type="protein sequence ID" value="PMR74698.1"/>
    <property type="molecule type" value="Genomic_DNA"/>
</dbReference>
<proteinExistence type="predicted"/>
<dbReference type="AlphaFoldDB" id="A0A2N7U2P1"/>
<dbReference type="Proteomes" id="UP000235803">
    <property type="component" value="Unassembled WGS sequence"/>
</dbReference>
<name>A0A2N7U2P1_9GAMM</name>